<dbReference type="InterPro" id="IPR056311">
    <property type="entry name" value="TMEM131_Ig_2"/>
</dbReference>
<gene>
    <name evidence="13" type="primary">Kiaa0922</name>
</gene>
<feature type="region of interest" description="Disordered" evidence="7">
    <location>
        <begin position="1166"/>
        <end position="1187"/>
    </location>
</feature>
<sequence length="1803" mass="201741">MAMARSKKQQAKYESKARYCRCVVTVLQFVAFCQNVSNIAAQQGYLQSHEDSALFARQSQNLDTENLRDLPFLSAQNRIQFDPPYLDFGSQPVGIPVTRLVYIFNPSETKPLQLISISARTSHFHSSFFDEKVVLSKCNTSFEVVFLARVIGNVENTLFINTAIGTFSYQVFGVGNPNPYRLRPYLGAKVSLNSTFSPLISMHNPTGTPLQVTEIYTSSGYLHLQLPTGHHETTKKAWEIPPYETKLLMRASFLGQVADNHTAYIRIKTNNSDTAQYLILPVEVEVSSAPGIYSSLDLLDFGTLRTKDEPKTLNLFLLNSGKREVQISSIQTQPENTAVQIDFKPVKLKPSEAVYTRVANVSFHVQQVKDEAQWNGKIVIRAKEKGYAKISIPYSADVLNGTLGYNETDTFFHIPSSGVQGPIRRAVSLTNTFSFPIILHKLELPDEATKFYQIANFSSPVLIATQATVACFILECNPTAIQSLGQQITMIHQLILHTNVSTFSLPLQAFTGFLKFKVEQDNIQELNFGIMGTSDRRQMLLEVYNHNPLSISLLDCNSTIEGLTVRLLSLTRNGADVEPSVNSPFQNIVLPPNSCVTFQVEILAPQNEATLNGTLHIFTQFEVLKIAVKAKVAIGTLTFKPKKIKFNPTFPGMTVHQVITITSSFSQNAKIESITSEDKRFYYRKLKNVAGELEPNKELKVGKLYYDPRQDCKPDRCYVGLPTSTTVGHHWLTTLNLGKEAPDVDVRMYKTLRERWNSLVVNNMTSVTSTFQLNTNLIRDFNFVTHGSLYWPSLIETEDGSKNFTFPLTHVGKKSTAEITLHNPSDAPIILQILPVSLYPQPEAVLGSLELSHLLKQNEFTVENRKAFTIALPPNTSSHDSLSQMTWLDYTLNGKANRTCINMFLNPGQKQNIEVTFSPENATEVSTVILIRNNLTVLDSLLVGGVGVKEELKLGGKLSNRRESLRFKLTESLLRDCRPENRKETPTFTVRKSFTAKNFGPLPLQVLYTMVDNYPCEGYGFRVLECERYLLQPNETRDIIIAFTPDFTTSQVHRTLRIVTQQGNVLTFNLNVTLPHRMLPACQDAIPRPTWEKTLYYFVTIVMVVVFIGTLLVSYLEAMNIWEPFMRLYELDKTVQAQANGAGSEATPSDKTKPFNLEHIATNYISTGQATERPRSPRRPRSIPVRSSEKSGSWFWTLRGAYEKLLSFDLLQIMRAWRRSGTNAHDKCESGSEDDPENIFKNIKPAPVITDKLLRDLSVENVVNGFSAPKVRHRNGGRNKPRPQHGLKDRRGSKFGKSFVDDKEDQDEEPDIPWAPPENLDYEKKKPQPVDGKKSPERVSSSSSIESSRSRGSSLSSAPSECEKSKTTDKKTEVKRKRKTKLVRQQQSNENDDTSSTTTEKSSEDFEDKNSFSVDSWKQDSPHRRPNMAGKLGKGKKSDDNNASFNTSDTPSYTTANESSVRRRHTRPVSTSSVKHSNPSPPKPLLKSKSTINPPYYDTSSTDEPVCWEDPKTSFNKKDVDERMRALAESTQKVDTRMRGKGTPRKKIQSRPTQGEKQDYQVAMPTTTTSPSNDFNKENNSKSAGNPPRRSKPLLIKTKSAPVDQPPQHQPPTGGFPSPTSAAPTTQAQLDSGFSMFSAPGTQESPPTSQINTLTNVMPVWNNFGQNSFDITKGLMPQAVNPLNPVTQTSPVHWPNTAPIFNGSPTAPTPTWKGLDLLDLAAPPPGSPTTPTTSMISSGHQMWSPARNQSPVARSTHEIWSVSNAVTMDEDRNTGEGDPLGLKSIWSSESFQRRSTRDDSHFF</sequence>
<feature type="compositionally biased region" description="Basic residues" evidence="7">
    <location>
        <begin position="1270"/>
        <end position="1285"/>
    </location>
</feature>
<evidence type="ECO:0000256" key="5">
    <source>
        <dbReference type="ARBA" id="ARBA00022989"/>
    </source>
</evidence>
<dbReference type="Gene3D" id="2.60.40.10">
    <property type="entry name" value="Immunoglobulins"/>
    <property type="match status" value="1"/>
</dbReference>
<dbReference type="Pfam" id="PF24499">
    <property type="entry name" value="Ig_TMEM131L_4"/>
    <property type="match status" value="1"/>
</dbReference>
<evidence type="ECO:0000256" key="7">
    <source>
        <dbReference type="SAM" id="MobiDB-lite"/>
    </source>
</evidence>
<feature type="region of interest" description="Disordered" evidence="7">
    <location>
        <begin position="1768"/>
        <end position="1803"/>
    </location>
</feature>
<feature type="compositionally biased region" description="Low complexity" evidence="7">
    <location>
        <begin position="1729"/>
        <end position="1738"/>
    </location>
</feature>
<evidence type="ECO:0000256" key="6">
    <source>
        <dbReference type="ARBA" id="ARBA00023136"/>
    </source>
</evidence>
<feature type="compositionally biased region" description="Polar residues" evidence="7">
    <location>
        <begin position="1441"/>
        <end position="1459"/>
    </location>
</feature>
<dbReference type="InterPro" id="IPR022113">
    <property type="entry name" value="TMEM131L_N"/>
</dbReference>
<keyword evidence="6" id="KW-0472">Membrane</keyword>
<dbReference type="GO" id="GO:0016020">
    <property type="term" value="C:membrane"/>
    <property type="evidence" value="ECO:0007669"/>
    <property type="project" value="UniProtKB-SubCell"/>
</dbReference>
<evidence type="ECO:0000256" key="1">
    <source>
        <dbReference type="ARBA" id="ARBA00004479"/>
    </source>
</evidence>
<feature type="compositionally biased region" description="Low complexity" evidence="7">
    <location>
        <begin position="1338"/>
        <end position="1360"/>
    </location>
</feature>
<dbReference type="PANTHER" id="PTHR22050:SF0">
    <property type="entry name" value="TRANSMEMBRANE PROTEIN 131 HOMOLOG"/>
    <property type="match status" value="1"/>
</dbReference>
<feature type="domain" description="TMEM131L fourth Ig-like" evidence="11">
    <location>
        <begin position="805"/>
        <end position="947"/>
    </location>
</feature>
<dbReference type="Pfam" id="PF24495">
    <property type="entry name" value="Ig_TMEM131_2"/>
    <property type="match status" value="1"/>
</dbReference>
<dbReference type="InterPro" id="IPR039877">
    <property type="entry name" value="TMEM131-like"/>
</dbReference>
<feature type="domain" description="Transmembrane protein 131-like N-terminal" evidence="8">
    <location>
        <begin position="80"/>
        <end position="162"/>
    </location>
</feature>
<dbReference type="EMBL" id="LR786179">
    <property type="protein sequence ID" value="CAB3258637.1"/>
    <property type="molecule type" value="mRNA"/>
</dbReference>
<dbReference type="PANTHER" id="PTHR22050">
    <property type="entry name" value="RW1 PROTEIN HOMOLOG"/>
    <property type="match status" value="1"/>
</dbReference>
<evidence type="ECO:0000256" key="4">
    <source>
        <dbReference type="ARBA" id="ARBA00022729"/>
    </source>
</evidence>
<feature type="compositionally biased region" description="Basic and acidic residues" evidence="7">
    <location>
        <begin position="1321"/>
        <end position="1337"/>
    </location>
</feature>
<name>A0A6F9DFR5_9ASCI</name>
<dbReference type="InterPro" id="IPR055437">
    <property type="entry name" value="TMEM131L_Ig_5"/>
</dbReference>
<evidence type="ECO:0000313" key="13">
    <source>
        <dbReference type="EMBL" id="CAB3258637.1"/>
    </source>
</evidence>
<feature type="compositionally biased region" description="Basic and acidic residues" evidence="7">
    <location>
        <begin position="1361"/>
        <end position="1372"/>
    </location>
</feature>
<evidence type="ECO:0000259" key="10">
    <source>
        <dbReference type="Pfam" id="PF24498"/>
    </source>
</evidence>
<feature type="compositionally biased region" description="Acidic residues" evidence="7">
    <location>
        <begin position="1302"/>
        <end position="1311"/>
    </location>
</feature>
<reference evidence="13" key="1">
    <citation type="submission" date="2020-04" db="EMBL/GenBank/DDBJ databases">
        <authorList>
            <person name="Neveu A P."/>
        </authorList>
    </citation>
    <scope>NUCLEOTIDE SEQUENCE</scope>
    <source>
        <tissue evidence="13">Whole embryo</tissue>
    </source>
</reference>
<protein>
    <submittedName>
        <fullName evidence="13">Transmembrane protein 131</fullName>
    </submittedName>
</protein>
<evidence type="ECO:0000259" key="12">
    <source>
        <dbReference type="Pfam" id="PF24501"/>
    </source>
</evidence>
<feature type="compositionally biased region" description="Basic and acidic residues" evidence="7">
    <location>
        <begin position="1791"/>
        <end position="1803"/>
    </location>
</feature>
<evidence type="ECO:0000259" key="8">
    <source>
        <dbReference type="Pfam" id="PF12371"/>
    </source>
</evidence>
<dbReference type="Pfam" id="PF24501">
    <property type="entry name" value="Ig_TMEM131L_5"/>
    <property type="match status" value="1"/>
</dbReference>
<feature type="region of interest" description="Disordered" evidence="7">
    <location>
        <begin position="1725"/>
        <end position="1747"/>
    </location>
</feature>
<feature type="domain" description="TMEM131L fifth Ig-like" evidence="12">
    <location>
        <begin position="998"/>
        <end position="1063"/>
    </location>
</feature>
<keyword evidence="3 13" id="KW-0812">Transmembrane</keyword>
<accession>A0A6F9DFR5</accession>
<feature type="compositionally biased region" description="Polar residues" evidence="7">
    <location>
        <begin position="1564"/>
        <end position="1574"/>
    </location>
</feature>
<dbReference type="Pfam" id="PF24498">
    <property type="entry name" value="Ig_TMEM131L_3"/>
    <property type="match status" value="1"/>
</dbReference>
<feature type="compositionally biased region" description="Basic residues" evidence="7">
    <location>
        <begin position="1539"/>
        <end position="1549"/>
    </location>
</feature>
<dbReference type="InterPro" id="IPR055436">
    <property type="entry name" value="Ig_TMEM131L_4"/>
</dbReference>
<comment type="similarity">
    <text evidence="2">Belongs to the TMEM131 family.</text>
</comment>
<feature type="compositionally biased region" description="Basic and acidic residues" evidence="7">
    <location>
        <begin position="1509"/>
        <end position="1538"/>
    </location>
</feature>
<evidence type="ECO:0000256" key="3">
    <source>
        <dbReference type="ARBA" id="ARBA00022692"/>
    </source>
</evidence>
<feature type="compositionally biased region" description="Basic and acidic residues" evidence="7">
    <location>
        <begin position="1401"/>
        <end position="1410"/>
    </location>
</feature>
<evidence type="ECO:0000259" key="9">
    <source>
        <dbReference type="Pfam" id="PF24495"/>
    </source>
</evidence>
<proteinExistence type="evidence at transcript level"/>
<evidence type="ECO:0000259" key="11">
    <source>
        <dbReference type="Pfam" id="PF24499"/>
    </source>
</evidence>
<feature type="domain" description="TMEM131 second Ig-like" evidence="9">
    <location>
        <begin position="179"/>
        <end position="268"/>
    </location>
</feature>
<comment type="subcellular location">
    <subcellularLocation>
        <location evidence="1">Membrane</location>
        <topology evidence="1">Single-pass type I membrane protein</topology>
    </subcellularLocation>
</comment>
<dbReference type="Pfam" id="PF12371">
    <property type="entry name" value="TMEM131_like_N"/>
    <property type="match status" value="1"/>
</dbReference>
<organism evidence="13">
    <name type="scientific">Phallusia mammillata</name>
    <dbReference type="NCBI Taxonomy" id="59560"/>
    <lineage>
        <taxon>Eukaryota</taxon>
        <taxon>Metazoa</taxon>
        <taxon>Chordata</taxon>
        <taxon>Tunicata</taxon>
        <taxon>Ascidiacea</taxon>
        <taxon>Phlebobranchia</taxon>
        <taxon>Ascidiidae</taxon>
        <taxon>Phallusia</taxon>
    </lineage>
</organism>
<keyword evidence="4" id="KW-0732">Signal</keyword>
<dbReference type="InterPro" id="IPR013783">
    <property type="entry name" value="Ig-like_fold"/>
</dbReference>
<feature type="compositionally biased region" description="Basic residues" evidence="7">
    <location>
        <begin position="1373"/>
        <end position="1382"/>
    </location>
</feature>
<feature type="region of interest" description="Disordered" evidence="7">
    <location>
        <begin position="1268"/>
        <end position="1626"/>
    </location>
</feature>
<evidence type="ECO:0000256" key="2">
    <source>
        <dbReference type="ARBA" id="ARBA00006682"/>
    </source>
</evidence>
<keyword evidence="5" id="KW-1133">Transmembrane helix</keyword>
<feature type="domain" description="TMEM131L third Ig-like" evidence="10">
    <location>
        <begin position="408"/>
        <end position="511"/>
    </location>
</feature>
<dbReference type="InterPro" id="IPR055435">
    <property type="entry name" value="Ig_TMEM131L_3"/>
</dbReference>